<organism evidence="6">
    <name type="scientific">Caenorhabditis brenneri</name>
    <name type="common">Nematode worm</name>
    <dbReference type="NCBI Taxonomy" id="135651"/>
    <lineage>
        <taxon>Eukaryota</taxon>
        <taxon>Metazoa</taxon>
        <taxon>Ecdysozoa</taxon>
        <taxon>Nematoda</taxon>
        <taxon>Chromadorea</taxon>
        <taxon>Rhabditida</taxon>
        <taxon>Rhabditina</taxon>
        <taxon>Rhabditomorpha</taxon>
        <taxon>Rhabditoidea</taxon>
        <taxon>Rhabditidae</taxon>
        <taxon>Peloderinae</taxon>
        <taxon>Caenorhabditis</taxon>
    </lineage>
</organism>
<feature type="domain" description="Receptor L-domain" evidence="4">
    <location>
        <begin position="657"/>
        <end position="747"/>
    </location>
</feature>
<dbReference type="STRING" id="135651.G0N9L0"/>
<evidence type="ECO:0000313" key="6">
    <source>
        <dbReference type="Proteomes" id="UP000008068"/>
    </source>
</evidence>
<protein>
    <recommendedName>
        <fullName evidence="4">Receptor L-domain domain-containing protein</fullName>
    </recommendedName>
</protein>
<feature type="transmembrane region" description="Helical" evidence="3">
    <location>
        <begin position="791"/>
        <end position="813"/>
    </location>
</feature>
<keyword evidence="6" id="KW-1185">Reference proteome</keyword>
<keyword evidence="1" id="KW-0175">Coiled coil</keyword>
<feature type="coiled-coil region" evidence="1">
    <location>
        <begin position="1006"/>
        <end position="1033"/>
    </location>
</feature>
<keyword evidence="3" id="KW-1133">Transmembrane helix</keyword>
<dbReference type="SUPFAM" id="SSF52058">
    <property type="entry name" value="L domain-like"/>
    <property type="match status" value="2"/>
</dbReference>
<gene>
    <name evidence="5" type="ORF">CAEBREN_32739</name>
</gene>
<dbReference type="InParanoid" id="G0N9L0"/>
<dbReference type="Gene3D" id="3.80.20.20">
    <property type="entry name" value="Receptor L-domain"/>
    <property type="match status" value="1"/>
</dbReference>
<evidence type="ECO:0000256" key="2">
    <source>
        <dbReference type="SAM" id="MobiDB-lite"/>
    </source>
</evidence>
<dbReference type="eggNOG" id="ENOG502TGVP">
    <property type="taxonomic scope" value="Eukaryota"/>
</dbReference>
<dbReference type="AlphaFoldDB" id="G0N9L0"/>
<proteinExistence type="predicted"/>
<evidence type="ECO:0000259" key="4">
    <source>
        <dbReference type="Pfam" id="PF01030"/>
    </source>
</evidence>
<feature type="region of interest" description="Disordered" evidence="2">
    <location>
        <begin position="1062"/>
        <end position="1086"/>
    </location>
</feature>
<dbReference type="Pfam" id="PF01030">
    <property type="entry name" value="Recep_L_domain"/>
    <property type="match status" value="1"/>
</dbReference>
<accession>G0N9L0</accession>
<keyword evidence="3" id="KW-0812">Transmembrane</keyword>
<feature type="compositionally biased region" description="Basic and acidic residues" evidence="2">
    <location>
        <begin position="1067"/>
        <end position="1086"/>
    </location>
</feature>
<evidence type="ECO:0000313" key="5">
    <source>
        <dbReference type="EMBL" id="EGT55810.1"/>
    </source>
</evidence>
<dbReference type="Proteomes" id="UP000008068">
    <property type="component" value="Unassembled WGS sequence"/>
</dbReference>
<dbReference type="InterPro" id="IPR000494">
    <property type="entry name" value="Rcpt_L-dom"/>
</dbReference>
<evidence type="ECO:0000256" key="3">
    <source>
        <dbReference type="SAM" id="Phobius"/>
    </source>
</evidence>
<evidence type="ECO:0000256" key="1">
    <source>
        <dbReference type="SAM" id="Coils"/>
    </source>
</evidence>
<keyword evidence="3" id="KW-0472">Membrane</keyword>
<dbReference type="HOGENOM" id="CLU_300949_0_0_1"/>
<dbReference type="OrthoDB" id="5863457at2759"/>
<dbReference type="InterPro" id="IPR036941">
    <property type="entry name" value="Rcpt_L-dom_sf"/>
</dbReference>
<reference evidence="6" key="1">
    <citation type="submission" date="2011-07" db="EMBL/GenBank/DDBJ databases">
        <authorList>
            <consortium name="Caenorhabditis brenneri Sequencing and Analysis Consortium"/>
            <person name="Wilson R.K."/>
        </authorList>
    </citation>
    <scope>NUCLEOTIDE SEQUENCE [LARGE SCALE GENOMIC DNA]</scope>
    <source>
        <strain evidence="6">PB2801</strain>
    </source>
</reference>
<dbReference type="EMBL" id="GL379852">
    <property type="protein sequence ID" value="EGT55810.1"/>
    <property type="molecule type" value="Genomic_DNA"/>
</dbReference>
<sequence>MNWIILFIFGSALCFNFIHYKHDGAELQSKNHINNDSYEDKLAQQLPLKEVKGVPKGIDYGKFVVDRNDIDSLRRFISRRGGIIGQLTLKNFDTLDKVTDVWHHRLTKAAKWNTREKLFDFTKNSNEPTLIFDNCYDGWFPFEHFQLNGNLIREAILIRNPVFKCDLSDKTIPKYMKLVDRFGSFAVRIDHQCPWRYWNFDISNINVDEYDKKLRTDLRYYSSTPVLSLKLKGFESNITFLSEWLIKPFRLDWIREIGFRRLAYNNGCLIIEDTNPRAVFELTELRQLHYDTENFKKSAPFVIYGQNMPCLNFAEKVNLFEIFGIVALHIIDSCPLRKKVLILDGRQPFDYVTNRDDVRFHQGDTFVFARIRSFTEEEHLKNLDKWFYEMGYHDVTKVGFMEDELPEVPEITVSGCISTFLPFPYFNSPVRNFDTVGVDHHVYPNNVIPSIQPPYFYFRNNSGLDCENRRVINILQRTVGSFQVATSRDCECSRTTSSDFFWNHCLTHRGTLELTGSPSEQELLRLSNIRRIRDGQLWIHDTENLPNLNNLNSIEEIQCQPVNKRKSRKELSAVRVGGFNFELETVDLGHLSTTENCDRLVSISGSAQSLPRYSESPWMKGNSAKTLVNIDTEPKKCVGYSGRGGGMSAEFAHQLENCDRIEGDLVIDGNGDNITRIEIAIQSIRRITGNLIVRNIDSKYCSLLKHIKYIDGDFTYENNPSLQHLSLTLIDVKGEIRFTKVPRFCLEIKTVRLIVEAFKKKQLILDCPFHEINMFDDFESRYGKLDLFTDLGIAFTFAFFVCYIMSTALLDLLKALNFTRWRKMTNLDRRLKDDDKAYLDESSSEEEPDVMTWKRKTMAKNRLDGRDIEGEKWKKEKKQYEQNRKRIKFSQKIGALVRTLERQESNSELSGQSWLRRKQYRQRKYPDVKRDENVPFSVLIQDGQTRWKGKMKTRAQKRQEEEGKHANFVNELNDVIKSILNSAATEHHDLLFSILEMLEKKGYKTSKQIFTNYNELEAALNSLQHEMEKTDKKKWLKWVQMRNRLRTKALVEFGDGDPKKLSNVTAKSEKDSLRMEAGAQKDKEKRKNGMFAKVIVETMHWRPPEELIAKNYSTQNEKV</sequence>
<dbReference type="FunCoup" id="G0N9L0">
    <property type="interactions" value="1048"/>
</dbReference>
<name>G0N9L0_CAEBE</name>